<comment type="similarity">
    <text evidence="2 8 9">Belongs to the glutamyl-tRNA reductase family.</text>
</comment>
<dbReference type="Pfam" id="PF01488">
    <property type="entry name" value="Shikimate_DH"/>
    <property type="match status" value="1"/>
</dbReference>
<feature type="domain" description="Glutamyl-tRNA reductase N-terminal" evidence="12">
    <location>
        <begin position="6"/>
        <end position="156"/>
    </location>
</feature>
<feature type="binding site" evidence="8">
    <location>
        <begin position="192"/>
        <end position="197"/>
    </location>
    <ligand>
        <name>NADP(+)</name>
        <dbReference type="ChEBI" id="CHEBI:58349"/>
    </ligand>
</feature>
<dbReference type="PIRSF" id="PIRSF000445">
    <property type="entry name" value="4pyrrol_synth_GluRdtase"/>
    <property type="match status" value="1"/>
</dbReference>
<keyword evidence="5 8" id="KW-0560">Oxidoreductase</keyword>
<feature type="binding site" evidence="8">
    <location>
        <position position="109"/>
    </location>
    <ligand>
        <name>substrate</name>
    </ligand>
</feature>
<comment type="domain">
    <text evidence="8">Possesses an unusual extended V-shaped dimeric structure with each monomer consisting of three distinct domains arranged along a curved 'spinal' alpha-helix. The N-terminal catalytic domain specifically recognizes the glutamate moiety of the substrate. The second domain is the NADPH-binding domain, and the third C-terminal domain is responsible for dimerization.</text>
</comment>
<dbReference type="InterPro" id="IPR036343">
    <property type="entry name" value="GluRdtase_N_sf"/>
</dbReference>
<dbReference type="NCBIfam" id="TIGR01035">
    <property type="entry name" value="hemA"/>
    <property type="match status" value="1"/>
</dbReference>
<dbReference type="InterPro" id="IPR036453">
    <property type="entry name" value="GluRdtase_dimer_dom_sf"/>
</dbReference>
<dbReference type="NCBIfam" id="NF000744">
    <property type="entry name" value="PRK00045.1-3"/>
    <property type="match status" value="1"/>
</dbReference>
<dbReference type="SUPFAM" id="SSF69742">
    <property type="entry name" value="Glutamyl tRNA-reductase catalytic, N-terminal domain"/>
    <property type="match status" value="1"/>
</dbReference>
<evidence type="ECO:0000256" key="3">
    <source>
        <dbReference type="ARBA" id="ARBA00012970"/>
    </source>
</evidence>
<dbReference type="Gene3D" id="3.30.460.30">
    <property type="entry name" value="Glutamyl-tRNA reductase, N-terminal domain"/>
    <property type="match status" value="1"/>
</dbReference>
<comment type="miscellaneous">
    <text evidence="8">During catalysis, the active site Cys acts as a nucleophile attacking the alpha-carbonyl group of tRNA-bound glutamate with the formation of a thioester intermediate between enzyme and glutamate, and the concomitant release of tRNA(Glu). The thioester intermediate is finally reduced by direct hydride transfer from NADPH, to form the product GSA.</text>
</comment>
<reference evidence="14" key="1">
    <citation type="journal article" date="2019" name="Int. J. Syst. Evol. Microbiol.">
        <title>The Global Catalogue of Microorganisms (GCM) 10K type strain sequencing project: providing services to taxonomists for standard genome sequencing and annotation.</title>
        <authorList>
            <consortium name="The Broad Institute Genomics Platform"/>
            <consortium name="The Broad Institute Genome Sequencing Center for Infectious Disease"/>
            <person name="Wu L."/>
            <person name="Ma J."/>
        </authorList>
    </citation>
    <scope>NUCLEOTIDE SEQUENCE [LARGE SCALE GENOMIC DNA]</scope>
    <source>
        <strain evidence="14">JCM 16021</strain>
    </source>
</reference>
<evidence type="ECO:0000256" key="2">
    <source>
        <dbReference type="ARBA" id="ARBA00005916"/>
    </source>
</evidence>
<dbReference type="PANTHER" id="PTHR43013:SF1">
    <property type="entry name" value="GLUTAMYL-TRNA REDUCTASE"/>
    <property type="match status" value="1"/>
</dbReference>
<name>A0ABP5KEF8_9ACTN</name>
<dbReference type="RefSeq" id="WP_344305086.1">
    <property type="nucleotide sequence ID" value="NZ_BAAAQQ010000013.1"/>
</dbReference>
<protein>
    <recommendedName>
        <fullName evidence="3 8">Glutamyl-tRNA reductase</fullName>
        <shortName evidence="8">GluTR</shortName>
        <ecNumber evidence="3 8">1.2.1.70</ecNumber>
    </recommendedName>
</protein>
<dbReference type="Gene3D" id="3.40.50.720">
    <property type="entry name" value="NAD(P)-binding Rossmann-like Domain"/>
    <property type="match status" value="1"/>
</dbReference>
<evidence type="ECO:0000256" key="9">
    <source>
        <dbReference type="RuleBase" id="RU000584"/>
    </source>
</evidence>
<dbReference type="EMBL" id="BAAAQQ010000013">
    <property type="protein sequence ID" value="GAA2131339.1"/>
    <property type="molecule type" value="Genomic_DNA"/>
</dbReference>
<comment type="catalytic activity">
    <reaction evidence="7 8 9">
        <text>(S)-4-amino-5-oxopentanoate + tRNA(Glu) + NADP(+) = L-glutamyl-tRNA(Glu) + NADPH + H(+)</text>
        <dbReference type="Rhea" id="RHEA:12344"/>
        <dbReference type="Rhea" id="RHEA-COMP:9663"/>
        <dbReference type="Rhea" id="RHEA-COMP:9680"/>
        <dbReference type="ChEBI" id="CHEBI:15378"/>
        <dbReference type="ChEBI" id="CHEBI:57501"/>
        <dbReference type="ChEBI" id="CHEBI:57783"/>
        <dbReference type="ChEBI" id="CHEBI:58349"/>
        <dbReference type="ChEBI" id="CHEBI:78442"/>
        <dbReference type="ChEBI" id="CHEBI:78520"/>
        <dbReference type="EC" id="1.2.1.70"/>
    </reaction>
</comment>
<evidence type="ECO:0000256" key="7">
    <source>
        <dbReference type="ARBA" id="ARBA00047464"/>
    </source>
</evidence>
<dbReference type="SUPFAM" id="SSF69075">
    <property type="entry name" value="Glutamyl tRNA-reductase dimerization domain"/>
    <property type="match status" value="1"/>
</dbReference>
<keyword evidence="4 8" id="KW-0521">NADP</keyword>
<evidence type="ECO:0000256" key="4">
    <source>
        <dbReference type="ARBA" id="ARBA00022857"/>
    </source>
</evidence>
<dbReference type="InterPro" id="IPR015896">
    <property type="entry name" value="4pyrrol_synth_GluRdtase_dimer"/>
</dbReference>
<organism evidence="13 14">
    <name type="scientific">Nocardioides bigeumensis</name>
    <dbReference type="NCBI Taxonomy" id="433657"/>
    <lineage>
        <taxon>Bacteria</taxon>
        <taxon>Bacillati</taxon>
        <taxon>Actinomycetota</taxon>
        <taxon>Actinomycetes</taxon>
        <taxon>Propionibacteriales</taxon>
        <taxon>Nocardioidaceae</taxon>
        <taxon>Nocardioides</taxon>
    </lineage>
</organism>
<dbReference type="InterPro" id="IPR000343">
    <property type="entry name" value="4pyrrol_synth_GluRdtase"/>
</dbReference>
<feature type="active site" description="Nucleophile" evidence="8">
    <location>
        <position position="50"/>
    </location>
</feature>
<evidence type="ECO:0000313" key="13">
    <source>
        <dbReference type="EMBL" id="GAA2131339.1"/>
    </source>
</evidence>
<gene>
    <name evidence="8" type="primary">hemA</name>
    <name evidence="13" type="ORF">GCM10009843_34790</name>
</gene>
<feature type="binding site" evidence="8">
    <location>
        <begin position="114"/>
        <end position="116"/>
    </location>
    <ligand>
        <name>substrate</name>
    </ligand>
</feature>
<feature type="binding site" evidence="8">
    <location>
        <begin position="49"/>
        <end position="52"/>
    </location>
    <ligand>
        <name>substrate</name>
    </ligand>
</feature>
<feature type="domain" description="Tetrapyrrole biosynthesis glutamyl-tRNA reductase dimerisation" evidence="10">
    <location>
        <begin position="338"/>
        <end position="436"/>
    </location>
</feature>
<keyword evidence="6 8" id="KW-0627">Porphyrin biosynthesis</keyword>
<comment type="caution">
    <text evidence="13">The sequence shown here is derived from an EMBL/GenBank/DDBJ whole genome shotgun (WGS) entry which is preliminary data.</text>
</comment>
<dbReference type="InterPro" id="IPR036291">
    <property type="entry name" value="NAD(P)-bd_dom_sf"/>
</dbReference>
<dbReference type="CDD" id="cd05213">
    <property type="entry name" value="NAD_bind_Glutamyl_tRNA_reduct"/>
    <property type="match status" value="1"/>
</dbReference>
<evidence type="ECO:0000259" key="11">
    <source>
        <dbReference type="Pfam" id="PF01488"/>
    </source>
</evidence>
<evidence type="ECO:0000256" key="6">
    <source>
        <dbReference type="ARBA" id="ARBA00023244"/>
    </source>
</evidence>
<proteinExistence type="inferred from homology"/>
<keyword evidence="14" id="KW-1185">Reference proteome</keyword>
<evidence type="ECO:0000256" key="8">
    <source>
        <dbReference type="HAMAP-Rule" id="MF_00087"/>
    </source>
</evidence>
<comment type="pathway">
    <text evidence="1 8 9">Porphyrin-containing compound metabolism; protoporphyrin-IX biosynthesis; 5-aminolevulinate from L-glutamyl-tRNA(Glu): step 1/2.</text>
</comment>
<dbReference type="EC" id="1.2.1.70" evidence="3 8"/>
<evidence type="ECO:0000259" key="12">
    <source>
        <dbReference type="Pfam" id="PF05201"/>
    </source>
</evidence>
<comment type="subunit">
    <text evidence="8">Homodimer.</text>
</comment>
<dbReference type="PANTHER" id="PTHR43013">
    <property type="entry name" value="GLUTAMYL-TRNA REDUCTASE"/>
    <property type="match status" value="1"/>
</dbReference>
<dbReference type="Pfam" id="PF05201">
    <property type="entry name" value="GlutR_N"/>
    <property type="match status" value="1"/>
</dbReference>
<dbReference type="SUPFAM" id="SSF51735">
    <property type="entry name" value="NAD(P)-binding Rossmann-fold domains"/>
    <property type="match status" value="1"/>
</dbReference>
<evidence type="ECO:0000256" key="1">
    <source>
        <dbReference type="ARBA" id="ARBA00005059"/>
    </source>
</evidence>
<evidence type="ECO:0000313" key="14">
    <source>
        <dbReference type="Proteomes" id="UP001500575"/>
    </source>
</evidence>
<comment type="function">
    <text evidence="8">Catalyzes the NADPH-dependent reduction of glutamyl-tRNA(Glu) to glutamate 1-semialdehyde (GSA).</text>
</comment>
<dbReference type="InterPro" id="IPR015895">
    <property type="entry name" value="4pyrrol_synth_GluRdtase_N"/>
</dbReference>
<evidence type="ECO:0000256" key="5">
    <source>
        <dbReference type="ARBA" id="ARBA00023002"/>
    </source>
</evidence>
<dbReference type="HAMAP" id="MF_00087">
    <property type="entry name" value="Glu_tRNA_reductase"/>
    <property type="match status" value="1"/>
</dbReference>
<dbReference type="Pfam" id="PF00745">
    <property type="entry name" value="GlutR_dimer"/>
    <property type="match status" value="1"/>
</dbReference>
<feature type="binding site" evidence="8">
    <location>
        <position position="120"/>
    </location>
    <ligand>
        <name>substrate</name>
    </ligand>
</feature>
<sequence length="454" mass="47523">MSVLVVGVSHKTAPVAVLERLALDADGMVKLATDAAAAEHVTEATVVATCNRLEVYAEVDRFHGSIEEVSRLLVERSGESSGALVPHLYVHYDESAVAHLFHVASGLDSMAVGEAQILGQTRDALRLGQELGTVGPALNSLFQQALRVGKRAHAETDIDHSAPSMVQAALSLSGDAADPAELVRGRRVLVVGAGSMAALATATVARFGAARVTVANRSPEAADRLAAEHGAVAVALADLPDALGDADVIITCTGATGLLVTRDMVETALSGRPADQGLLVVDLALPHDVEPTVRDVAGVTLVDLTMLAEQRSHANESADESADETVSEGASEDAIEGVRRIVAEEVTAFASARRQASVTPTVVALRSMATSVVDAEVERLDSRLPELDPAVRAELLQTVRRVADKLLHQPTVRVKELADAQDGVSYATALAELFSLDPEAVDAVTRANVTEERP</sequence>
<feature type="domain" description="Quinate/shikimate 5-dehydrogenase/glutamyl-tRNA reductase" evidence="11">
    <location>
        <begin position="183"/>
        <end position="304"/>
    </location>
</feature>
<evidence type="ECO:0000259" key="10">
    <source>
        <dbReference type="Pfam" id="PF00745"/>
    </source>
</evidence>
<feature type="site" description="Important for activity" evidence="8">
    <location>
        <position position="99"/>
    </location>
</feature>
<accession>A0ABP5KEF8</accession>
<dbReference type="InterPro" id="IPR006151">
    <property type="entry name" value="Shikm_DH/Glu-tRNA_Rdtase"/>
</dbReference>
<dbReference type="Proteomes" id="UP001500575">
    <property type="component" value="Unassembled WGS sequence"/>
</dbReference>